<proteinExistence type="predicted"/>
<accession>A0AAJ0HZK0</accession>
<dbReference type="AlphaFoldDB" id="A0AAJ0HZK0"/>
<dbReference type="Proteomes" id="UP001285908">
    <property type="component" value="Unassembled WGS sequence"/>
</dbReference>
<gene>
    <name evidence="2" type="ORF">B0T23DRAFT_366417</name>
</gene>
<evidence type="ECO:0000313" key="3">
    <source>
        <dbReference type="Proteomes" id="UP001285908"/>
    </source>
</evidence>
<dbReference type="RefSeq" id="XP_062688715.1">
    <property type="nucleotide sequence ID" value="XM_062836395.1"/>
</dbReference>
<dbReference type="EMBL" id="JAULSX010000009">
    <property type="protein sequence ID" value="KAK3485952.1"/>
    <property type="molecule type" value="Genomic_DNA"/>
</dbReference>
<evidence type="ECO:0000256" key="1">
    <source>
        <dbReference type="SAM" id="MobiDB-lite"/>
    </source>
</evidence>
<organism evidence="2 3">
    <name type="scientific">Neurospora hispaniola</name>
    <dbReference type="NCBI Taxonomy" id="588809"/>
    <lineage>
        <taxon>Eukaryota</taxon>
        <taxon>Fungi</taxon>
        <taxon>Dikarya</taxon>
        <taxon>Ascomycota</taxon>
        <taxon>Pezizomycotina</taxon>
        <taxon>Sordariomycetes</taxon>
        <taxon>Sordariomycetidae</taxon>
        <taxon>Sordariales</taxon>
        <taxon>Sordariaceae</taxon>
        <taxon>Neurospora</taxon>
    </lineage>
</organism>
<keyword evidence="3" id="KW-1185">Reference proteome</keyword>
<feature type="region of interest" description="Disordered" evidence="1">
    <location>
        <begin position="1"/>
        <end position="30"/>
    </location>
</feature>
<feature type="region of interest" description="Disordered" evidence="1">
    <location>
        <begin position="203"/>
        <end position="232"/>
    </location>
</feature>
<sequence>MSSPPDLPSLKAQDTEPGVLSPTPSASQPRYDVPKRVVDMYIKPRKTIVNKLKFTPPFDAVEVGRTVQFGCYPKRELKEPGFEDGGRNSPILTTNCALDLVRSPDAMHWYTFANSDVIWDIMTKPVSNREYHTSGSEVMPFGPANSAALTSDYQKPLIPRYATAVPESPPDPTNDPYARVWREPAALETVEPWKDKVAQTAENVDPDGIPLSPPSVYLKSSSSSRRSSTVAVPASNGEYLKENTEIKPLSQITVEEKELDTEDVETQSQSGDEVMHIDAANASDSGGSPMDLDEEVS</sequence>
<name>A0AAJ0HZK0_9PEZI</name>
<feature type="region of interest" description="Disordered" evidence="1">
    <location>
        <begin position="251"/>
        <end position="297"/>
    </location>
</feature>
<evidence type="ECO:0000313" key="2">
    <source>
        <dbReference type="EMBL" id="KAK3485952.1"/>
    </source>
</evidence>
<feature type="compositionally biased region" description="Low complexity" evidence="1">
    <location>
        <begin position="214"/>
        <end position="232"/>
    </location>
</feature>
<comment type="caution">
    <text evidence="2">The sequence shown here is derived from an EMBL/GenBank/DDBJ whole genome shotgun (WGS) entry which is preliminary data.</text>
</comment>
<protein>
    <submittedName>
        <fullName evidence="2">Uncharacterized protein</fullName>
    </submittedName>
</protein>
<reference evidence="2 3" key="1">
    <citation type="journal article" date="2023" name="Mol. Phylogenet. Evol.">
        <title>Genome-scale phylogeny and comparative genomics of the fungal order Sordariales.</title>
        <authorList>
            <person name="Hensen N."/>
            <person name="Bonometti L."/>
            <person name="Westerberg I."/>
            <person name="Brannstrom I.O."/>
            <person name="Guillou S."/>
            <person name="Cros-Aarteil S."/>
            <person name="Calhoun S."/>
            <person name="Haridas S."/>
            <person name="Kuo A."/>
            <person name="Mondo S."/>
            <person name="Pangilinan J."/>
            <person name="Riley R."/>
            <person name="LaButti K."/>
            <person name="Andreopoulos B."/>
            <person name="Lipzen A."/>
            <person name="Chen C."/>
            <person name="Yan M."/>
            <person name="Daum C."/>
            <person name="Ng V."/>
            <person name="Clum A."/>
            <person name="Steindorff A."/>
            <person name="Ohm R.A."/>
            <person name="Martin F."/>
            <person name="Silar P."/>
            <person name="Natvig D.O."/>
            <person name="Lalanne C."/>
            <person name="Gautier V."/>
            <person name="Ament-Velasquez S.L."/>
            <person name="Kruys A."/>
            <person name="Hutchinson M.I."/>
            <person name="Powell A.J."/>
            <person name="Barry K."/>
            <person name="Miller A.N."/>
            <person name="Grigoriev I.V."/>
            <person name="Debuchy R."/>
            <person name="Gladieux P."/>
            <person name="Hiltunen Thoren M."/>
            <person name="Johannesson H."/>
        </authorList>
    </citation>
    <scope>NUCLEOTIDE SEQUENCE [LARGE SCALE GENOMIC DNA]</scope>
    <source>
        <strain evidence="2 3">FGSC 10403</strain>
    </source>
</reference>
<dbReference type="GeneID" id="87874017"/>